<evidence type="ECO:0008006" key="3">
    <source>
        <dbReference type="Google" id="ProtNLM"/>
    </source>
</evidence>
<keyword evidence="2" id="KW-1185">Reference proteome</keyword>
<dbReference type="AlphaFoldDB" id="A0A0D0IW22"/>
<dbReference type="Proteomes" id="UP000032046">
    <property type="component" value="Unassembled WGS sequence"/>
</dbReference>
<proteinExistence type="predicted"/>
<organism evidence="1 2">
    <name type="scientific">Prevotella pectinovora</name>
    <dbReference type="NCBI Taxonomy" id="1602169"/>
    <lineage>
        <taxon>Bacteria</taxon>
        <taxon>Pseudomonadati</taxon>
        <taxon>Bacteroidota</taxon>
        <taxon>Bacteroidia</taxon>
        <taxon>Bacteroidales</taxon>
        <taxon>Prevotellaceae</taxon>
        <taxon>Prevotella</taxon>
    </lineage>
</organism>
<reference evidence="1 2" key="1">
    <citation type="submission" date="2015-01" db="EMBL/GenBank/DDBJ databases">
        <title>Comparative genomics of non-oral Prevotella species.</title>
        <authorList>
            <person name="Accetto T."/>
            <person name="Nograsek B."/>
            <person name="Avgustin G."/>
        </authorList>
    </citation>
    <scope>NUCLEOTIDE SEQUENCE [LARGE SCALE GENOMIC DNA]</scope>
    <source>
        <strain evidence="1 2">P5-119</strain>
    </source>
</reference>
<dbReference type="EMBL" id="JXQK01000031">
    <property type="protein sequence ID" value="KIP64191.1"/>
    <property type="molecule type" value="Genomic_DNA"/>
</dbReference>
<sequence length="170" mass="19629">MKHFIVIIALLAICSCKTRPHRENIEVVFSPGLVDMNKIDPDIINSIKKPDKVYTITSDDYAFLHDVLSSPGTIIPIKEETPRILIKVDDNICNISVHNTFHSNNKTYFLSDKDAYRIKSIVHFYDFIDEVNLQNIKEIKQFGIPNNYEYCPSEPKKPTKSFVKIVLKEE</sequence>
<evidence type="ECO:0000313" key="1">
    <source>
        <dbReference type="EMBL" id="KIP64191.1"/>
    </source>
</evidence>
<gene>
    <name evidence="1" type="ORF">ST44_02665</name>
</gene>
<comment type="caution">
    <text evidence="1">The sequence shown here is derived from an EMBL/GenBank/DDBJ whole genome shotgun (WGS) entry which is preliminary data.</text>
</comment>
<dbReference type="PROSITE" id="PS51257">
    <property type="entry name" value="PROKAR_LIPOPROTEIN"/>
    <property type="match status" value="1"/>
</dbReference>
<accession>A0A0D0IW22</accession>
<name>A0A0D0IW22_9BACT</name>
<evidence type="ECO:0000313" key="2">
    <source>
        <dbReference type="Proteomes" id="UP000032046"/>
    </source>
</evidence>
<dbReference type="RefSeq" id="WP_042517983.1">
    <property type="nucleotide sequence ID" value="NZ_JXQK01000031.1"/>
</dbReference>
<protein>
    <recommendedName>
        <fullName evidence="3">Lipoprotein</fullName>
    </recommendedName>
</protein>
<dbReference type="STRING" id="1602171.ST44_02665"/>